<proteinExistence type="predicted"/>
<comment type="caution">
    <text evidence="5">The sequence shown here is derived from an EMBL/GenBank/DDBJ whole genome shotgun (WGS) entry which is preliminary data.</text>
</comment>
<dbReference type="Pfam" id="PF01758">
    <property type="entry name" value="SBF"/>
    <property type="match status" value="1"/>
</dbReference>
<dbReference type="PANTHER" id="PTHR10361">
    <property type="entry name" value="SODIUM-BILE ACID COTRANSPORTER"/>
    <property type="match status" value="1"/>
</dbReference>
<dbReference type="Proteomes" id="UP000093737">
    <property type="component" value="Unassembled WGS sequence"/>
</dbReference>
<name>A0A6M7TW03_RHILI</name>
<evidence type="ECO:0000256" key="4">
    <source>
        <dbReference type="ARBA" id="ARBA00023136"/>
    </source>
</evidence>
<protein>
    <submittedName>
        <fullName evidence="5">Uncharacterized protein</fullName>
    </submittedName>
</protein>
<keyword evidence="4" id="KW-0472">Membrane</keyword>
<dbReference type="AlphaFoldDB" id="A0A6M7TW03"/>
<keyword evidence="2" id="KW-0812">Transmembrane</keyword>
<gene>
    <name evidence="5" type="ORF">A8145_12700</name>
</gene>
<evidence type="ECO:0000256" key="2">
    <source>
        <dbReference type="ARBA" id="ARBA00022692"/>
    </source>
</evidence>
<reference evidence="5 6" key="1">
    <citation type="submission" date="2016-05" db="EMBL/GenBank/DDBJ databases">
        <authorList>
            <person name="Ramsay J.P."/>
        </authorList>
    </citation>
    <scope>NUCLEOTIDE SEQUENCE [LARGE SCALE GENOMIC DNA]</scope>
    <source>
        <strain evidence="5 6">NZP2042</strain>
    </source>
</reference>
<dbReference type="EMBL" id="LYTK01000012">
    <property type="protein sequence ID" value="OBQ65072.1"/>
    <property type="molecule type" value="Genomic_DNA"/>
</dbReference>
<sequence length="289" mass="30127">MTIAELIPMAINLSMALLVLALGLQATWADATSLFRQPSLLLRSMVSMNVVMPILAILMALVFNLHPAAKIALVALALSPVPPVLPGKQRKAGGGTSYVAGLLVTMAILSILIVPLGIWLINQPLQLQTSVPAGKIISIVVTGILVPLLAGLLVRQFAPAVAERAARPLSLFATVLLVVAFIPVLIKIWPSMSDMVGNGTLVALAVFTIVGVAIGHTLGGPIADNRTALALATGTRHPGVAMAIASATFPEEKAVVAVVIWHLLVGAIVCVPYVKWRSRLHAISGTEAS</sequence>
<dbReference type="InterPro" id="IPR038770">
    <property type="entry name" value="Na+/solute_symporter_sf"/>
</dbReference>
<dbReference type="RefSeq" id="WP_056568622.1">
    <property type="nucleotide sequence ID" value="NZ_CP033334.1"/>
</dbReference>
<dbReference type="InterPro" id="IPR004710">
    <property type="entry name" value="Bilac:Na_transpt"/>
</dbReference>
<accession>A0A6M7TW03</accession>
<evidence type="ECO:0000256" key="3">
    <source>
        <dbReference type="ARBA" id="ARBA00022989"/>
    </source>
</evidence>
<organism evidence="5 6">
    <name type="scientific">Rhizobium loti</name>
    <name type="common">Mesorhizobium loti</name>
    <dbReference type="NCBI Taxonomy" id="381"/>
    <lineage>
        <taxon>Bacteria</taxon>
        <taxon>Pseudomonadati</taxon>
        <taxon>Pseudomonadota</taxon>
        <taxon>Alphaproteobacteria</taxon>
        <taxon>Hyphomicrobiales</taxon>
        <taxon>Phyllobacteriaceae</taxon>
        <taxon>Mesorhizobium</taxon>
    </lineage>
</organism>
<keyword evidence="3" id="KW-1133">Transmembrane helix</keyword>
<dbReference type="Gene3D" id="1.20.1530.20">
    <property type="match status" value="1"/>
</dbReference>
<evidence type="ECO:0000313" key="6">
    <source>
        <dbReference type="Proteomes" id="UP000093737"/>
    </source>
</evidence>
<comment type="subcellular location">
    <subcellularLocation>
        <location evidence="1">Membrane</location>
        <topology evidence="1">Multi-pass membrane protein</topology>
    </subcellularLocation>
</comment>
<evidence type="ECO:0000313" key="5">
    <source>
        <dbReference type="EMBL" id="OBQ65072.1"/>
    </source>
</evidence>
<dbReference type="GO" id="GO:0016020">
    <property type="term" value="C:membrane"/>
    <property type="evidence" value="ECO:0007669"/>
    <property type="project" value="UniProtKB-SubCell"/>
</dbReference>
<evidence type="ECO:0000256" key="1">
    <source>
        <dbReference type="ARBA" id="ARBA00004141"/>
    </source>
</evidence>
<dbReference type="PANTHER" id="PTHR10361:SF28">
    <property type="entry name" value="P3 PROTEIN-RELATED"/>
    <property type="match status" value="1"/>
</dbReference>
<dbReference type="InterPro" id="IPR002657">
    <property type="entry name" value="BilAc:Na_symport/Acr3"/>
</dbReference>